<accession>A0ABW8YAF6</accession>
<dbReference type="EMBL" id="JBELQB010000003">
    <property type="protein sequence ID" value="MFL9836762.1"/>
    <property type="molecule type" value="Genomic_DNA"/>
</dbReference>
<organism evidence="2 3">
    <name type="scientific">Flavobacterium rhizophilum</name>
    <dbReference type="NCBI Taxonomy" id="3163296"/>
    <lineage>
        <taxon>Bacteria</taxon>
        <taxon>Pseudomonadati</taxon>
        <taxon>Bacteroidota</taxon>
        <taxon>Flavobacteriia</taxon>
        <taxon>Flavobacteriales</taxon>
        <taxon>Flavobacteriaceae</taxon>
        <taxon>Flavobacterium</taxon>
    </lineage>
</organism>
<reference evidence="2 3" key="1">
    <citation type="submission" date="2024-06" db="EMBL/GenBank/DDBJ databases">
        <authorList>
            <person name="Kaempfer P."/>
            <person name="Viver T."/>
        </authorList>
    </citation>
    <scope>NUCLEOTIDE SEQUENCE [LARGE SCALE GENOMIC DNA]</scope>
    <source>
        <strain evidence="2 3">ST-75</strain>
    </source>
</reference>
<comment type="caution">
    <text evidence="2">The sequence shown here is derived from an EMBL/GenBank/DDBJ whole genome shotgun (WGS) entry which is preliminary data.</text>
</comment>
<proteinExistence type="predicted"/>
<evidence type="ECO:0000256" key="1">
    <source>
        <dbReference type="SAM" id="Phobius"/>
    </source>
</evidence>
<keyword evidence="1" id="KW-1133">Transmembrane helix</keyword>
<keyword evidence="3" id="KW-1185">Reference proteome</keyword>
<keyword evidence="1" id="KW-0812">Transmembrane</keyword>
<dbReference type="Proteomes" id="UP001629059">
    <property type="component" value="Unassembled WGS sequence"/>
</dbReference>
<evidence type="ECO:0000313" key="2">
    <source>
        <dbReference type="EMBL" id="MFL9836762.1"/>
    </source>
</evidence>
<name>A0ABW8YAF6_9FLAO</name>
<sequence>MEKFHSVRDTWQDRLDSRWRQLPARQRRRIVLYSFAGYLLVTAVVVVQVVNELGNARRGVGIQHISNPVAGEDRPVKTETIIQELKKEDYERKQ</sequence>
<evidence type="ECO:0000313" key="3">
    <source>
        <dbReference type="Proteomes" id="UP001629059"/>
    </source>
</evidence>
<gene>
    <name evidence="2" type="ORF">ABS768_04580</name>
</gene>
<feature type="transmembrane region" description="Helical" evidence="1">
    <location>
        <begin position="30"/>
        <end position="50"/>
    </location>
</feature>
<keyword evidence="1" id="KW-0472">Membrane</keyword>
<protein>
    <submittedName>
        <fullName evidence="2">Nitrogen regulatory IIA protein</fullName>
    </submittedName>
</protein>
<dbReference type="RefSeq" id="WP_408073797.1">
    <property type="nucleotide sequence ID" value="NZ_JBELQB010000003.1"/>
</dbReference>